<protein>
    <submittedName>
        <fullName evidence="4">Uncharacterized protein</fullName>
    </submittedName>
</protein>
<dbReference type="STRING" id="3871.A0A1J7I537"/>
<name>A0A1J7I537_LUPAN</name>
<proteinExistence type="inferred from homology"/>
<evidence type="ECO:0000313" key="4">
    <source>
        <dbReference type="EMBL" id="OIW09157.1"/>
    </source>
</evidence>
<feature type="non-terminal residue" evidence="4">
    <location>
        <position position="1"/>
    </location>
</feature>
<evidence type="ECO:0000256" key="1">
    <source>
        <dbReference type="ARBA" id="ARBA00009778"/>
    </source>
</evidence>
<dbReference type="EMBL" id="CM007366">
    <property type="protein sequence ID" value="OIW09157.1"/>
    <property type="molecule type" value="Genomic_DNA"/>
</dbReference>
<dbReference type="InterPro" id="IPR029688">
    <property type="entry name" value="ICR"/>
</dbReference>
<gene>
    <name evidence="4" type="ORF">TanjilG_11295</name>
</gene>
<dbReference type="AlphaFoldDB" id="A0A1J7I537"/>
<dbReference type="PANTHER" id="PTHR34224:SF18">
    <property type="entry name" value="INTERACTOR OF CONSTITUTIVE ACTIVE ROPS 3"/>
    <property type="match status" value="1"/>
</dbReference>
<feature type="coiled-coil region" evidence="3">
    <location>
        <begin position="297"/>
        <end position="384"/>
    </location>
</feature>
<feature type="coiled-coil region" evidence="3">
    <location>
        <begin position="120"/>
        <end position="178"/>
    </location>
</feature>
<dbReference type="Proteomes" id="UP000188354">
    <property type="component" value="Chromosome LG06"/>
</dbReference>
<evidence type="ECO:0000313" key="5">
    <source>
        <dbReference type="Proteomes" id="UP000188354"/>
    </source>
</evidence>
<keyword evidence="5" id="KW-1185">Reference proteome</keyword>
<dbReference type="Gramene" id="OIW09157">
    <property type="protein sequence ID" value="OIW09157"/>
    <property type="gene ID" value="TanjilG_11295"/>
</dbReference>
<comment type="similarity">
    <text evidence="1">Belongs to the ICR family.</text>
</comment>
<sequence length="514" mass="58981">RKRPSRISELESQISQLKVDLKNLRNHLSLSESCKKQHQHDAEVYKEQLLAISVKLEDSKHQPLKLNASEEACVIEPKKIAEENDELWQWQTINSIVLNSVIHEIQKLKVKVAESLDLELVNLKQNLEESLYLMENMQNNFMDCHESFQAQDMVNETLKQLEAAKKTVENLRANAAKSVHGYNDTALELEHSRARVNSLEGLARKLVASLISIKCSHCANLAGDFNFENEAERLKNGNDPNEIEAELHSLESVIEATETKYQEEEFLSTVMISNAYELVDMIKSESSQREFELEADIEDLKVSLMDKENVLQSVKKENERLNLKLEKCMSMSSQLEHEFRRELKTLYECVAELKEDLMDKETTLQSISEENEMLKMEINKKLSEGVSSELEAVKTVDRDAVTKHGIVMDKTHRRNHKELRVAEKLEIVQAVNSEIEAELKRVKIQSDQWRKAAEAAMSMLSVGNNGKMSKRSLSFNNNYSISTTCNENIENDFQRKKNGNMLKKIGVLCKMPQK</sequence>
<accession>A0A1J7I537</accession>
<organism evidence="4 5">
    <name type="scientific">Lupinus angustifolius</name>
    <name type="common">Narrow-leaved blue lupine</name>
    <dbReference type="NCBI Taxonomy" id="3871"/>
    <lineage>
        <taxon>Eukaryota</taxon>
        <taxon>Viridiplantae</taxon>
        <taxon>Streptophyta</taxon>
        <taxon>Embryophyta</taxon>
        <taxon>Tracheophyta</taxon>
        <taxon>Spermatophyta</taxon>
        <taxon>Magnoliopsida</taxon>
        <taxon>eudicotyledons</taxon>
        <taxon>Gunneridae</taxon>
        <taxon>Pentapetalae</taxon>
        <taxon>rosids</taxon>
        <taxon>fabids</taxon>
        <taxon>Fabales</taxon>
        <taxon>Fabaceae</taxon>
        <taxon>Papilionoideae</taxon>
        <taxon>50 kb inversion clade</taxon>
        <taxon>genistoids sensu lato</taxon>
        <taxon>core genistoids</taxon>
        <taxon>Genisteae</taxon>
        <taxon>Lupinus</taxon>
    </lineage>
</organism>
<reference evidence="4 5" key="1">
    <citation type="journal article" date="2017" name="Plant Biotechnol. J.">
        <title>A comprehensive draft genome sequence for lupin (Lupinus angustifolius), an emerging health food: insights into plant-microbe interactions and legume evolution.</title>
        <authorList>
            <person name="Hane J.K."/>
            <person name="Ming Y."/>
            <person name="Kamphuis L.G."/>
            <person name="Nelson M.N."/>
            <person name="Garg G."/>
            <person name="Atkins C.A."/>
            <person name="Bayer P.E."/>
            <person name="Bravo A."/>
            <person name="Bringans S."/>
            <person name="Cannon S."/>
            <person name="Edwards D."/>
            <person name="Foley R."/>
            <person name="Gao L.L."/>
            <person name="Harrison M.J."/>
            <person name="Huang W."/>
            <person name="Hurgobin B."/>
            <person name="Li S."/>
            <person name="Liu C.W."/>
            <person name="McGrath A."/>
            <person name="Morahan G."/>
            <person name="Murray J."/>
            <person name="Weller J."/>
            <person name="Jian J."/>
            <person name="Singh K.B."/>
        </authorList>
    </citation>
    <scope>NUCLEOTIDE SEQUENCE [LARGE SCALE GENOMIC DNA]</scope>
    <source>
        <strain evidence="5">cv. Tanjil</strain>
        <tissue evidence="4">Whole plant</tissue>
    </source>
</reference>
<feature type="coiled-coil region" evidence="3">
    <location>
        <begin position="425"/>
        <end position="452"/>
    </location>
</feature>
<evidence type="ECO:0000256" key="2">
    <source>
        <dbReference type="ARBA" id="ARBA00023054"/>
    </source>
</evidence>
<evidence type="ECO:0000256" key="3">
    <source>
        <dbReference type="SAM" id="Coils"/>
    </source>
</evidence>
<dbReference type="PANTHER" id="PTHR34224">
    <property type="entry name" value="INTERACTOR OF CONSTITUTIVE ACTIVE ROPS 2, CHLOROPLASTIC-RELATED"/>
    <property type="match status" value="1"/>
</dbReference>
<keyword evidence="2 3" id="KW-0175">Coiled coil</keyword>